<evidence type="ECO:0000256" key="7">
    <source>
        <dbReference type="ARBA" id="ARBA00032014"/>
    </source>
</evidence>
<dbReference type="RefSeq" id="XP_041562816.1">
    <property type="nucleotide sequence ID" value="XM_041697269.1"/>
</dbReference>
<reference evidence="10" key="1">
    <citation type="submission" date="2021-01" db="EMBL/GenBank/DDBJ databases">
        <authorList>
            <consortium name="Aspergillus puulaauensis MK2 genome sequencing consortium"/>
            <person name="Kazuki M."/>
            <person name="Futagami T."/>
        </authorList>
    </citation>
    <scope>NUCLEOTIDE SEQUENCE</scope>
    <source>
        <strain evidence="10">MK2</strain>
    </source>
</reference>
<comment type="subunit">
    <text evidence="8">Component of the Mediator complex.</text>
</comment>
<evidence type="ECO:0000256" key="6">
    <source>
        <dbReference type="ARBA" id="ARBA00023242"/>
    </source>
</evidence>
<dbReference type="GO" id="GO:0006357">
    <property type="term" value="P:regulation of transcription by RNA polymerase II"/>
    <property type="evidence" value="ECO:0007669"/>
    <property type="project" value="InterPro"/>
</dbReference>
<proteinExistence type="inferred from homology"/>
<reference evidence="10" key="2">
    <citation type="submission" date="2021-02" db="EMBL/GenBank/DDBJ databases">
        <title>Aspergillus puulaauensis MK2 genome sequence.</title>
        <authorList>
            <person name="Futagami T."/>
            <person name="Mori K."/>
            <person name="Kadooka C."/>
            <person name="Tanaka T."/>
        </authorList>
    </citation>
    <scope>NUCLEOTIDE SEQUENCE</scope>
    <source>
        <strain evidence="10">MK2</strain>
    </source>
</reference>
<comment type="subcellular location">
    <subcellularLocation>
        <location evidence="1 8">Nucleus</location>
    </subcellularLocation>
</comment>
<dbReference type="PANTHER" id="PTHR13114">
    <property type="entry name" value="MEDIATOR OF RNA POLYMERASE II TRANSCRIPTION SUBUNIT 17"/>
    <property type="match status" value="1"/>
</dbReference>
<dbReference type="Gene3D" id="6.10.250.2620">
    <property type="match status" value="1"/>
</dbReference>
<keyword evidence="6 8" id="KW-0539">Nucleus</keyword>
<evidence type="ECO:0000256" key="8">
    <source>
        <dbReference type="RuleBase" id="RU364140"/>
    </source>
</evidence>
<dbReference type="PANTHER" id="PTHR13114:SF7">
    <property type="entry name" value="MEDIATOR OF RNA POLYMERASE II TRANSCRIPTION SUBUNIT 17"/>
    <property type="match status" value="1"/>
</dbReference>
<dbReference type="AlphaFoldDB" id="A0A7R7XZL1"/>
<evidence type="ECO:0000256" key="9">
    <source>
        <dbReference type="SAM" id="MobiDB-lite"/>
    </source>
</evidence>
<evidence type="ECO:0000256" key="2">
    <source>
        <dbReference type="ARBA" id="ARBA00005635"/>
    </source>
</evidence>
<dbReference type="EMBL" id="AP024450">
    <property type="protein sequence ID" value="BCS30630.1"/>
    <property type="molecule type" value="Genomic_DNA"/>
</dbReference>
<dbReference type="GeneID" id="64980627"/>
<evidence type="ECO:0000256" key="5">
    <source>
        <dbReference type="ARBA" id="ARBA00023163"/>
    </source>
</evidence>
<gene>
    <name evidence="10" type="primary">SRB4</name>
    <name evidence="8" type="synonym">MED17</name>
    <name evidence="10" type="ORF">APUU_80933A</name>
</gene>
<evidence type="ECO:0000313" key="11">
    <source>
        <dbReference type="Proteomes" id="UP000654913"/>
    </source>
</evidence>
<evidence type="ECO:0000256" key="1">
    <source>
        <dbReference type="ARBA" id="ARBA00004123"/>
    </source>
</evidence>
<sequence>MVNCRGDHVELITCPNCGPSSSCRSGSSDPFQFKHPSLDSWGHSLQSGSRTIMSDSFSLPLRPIIEKRDRQDSLPRDIAQINTQWGSFRELNETKLRERIEEDKNKDPWEEDDAGDKDAIDLDASEQKDQLYKRRAEIINFALQAHMETAFALDFISLLLSKHNARQAEMSMSQFLKGAIPLGTLSAEVINPPPRPDSTLKDIKSVSRGWRLQNFSSAANKLLNAGSRLETEINSETKYWDEVLAVKEKGWKVCRLPREGQALAVQYGFLEATPIFRDRGLAALRRTDDGSLFLDKGLIPGKAKGVRVRVKQGNRVVGCSKVCRPPEGAESIESRILQARDTVFEEELFYEMMREARVLGNQGVTTRQNLVEVPVSGEQEILLDLVDWDQDHDPEVAASGEQDVFADAVAHSIRILLAYAHRQNLRRRTQPPPALTPKRRPVPEYHILRPIMAYLQHKSHLEWLKSFMDDLRDVLESAGIKCEFHATQFSSIGTLQPSIQVPKVEALARVFLAPFESTFSGTLVDTQSSFQVRLRTSPVIPPLGTFYDISFSHPPFPDVLSPGRVGLQDEVSSMVTHYCMLDIVAAISQKSDKQEQGAGEISWEALFPHHGQLRDPTDERRKMIVSLSREELSIKGHFLALGEGYGNRPPKMSETWKPEPGELKPNLAEFVSQASQLSSW</sequence>
<dbReference type="KEGG" id="apuu:APUU_80933A"/>
<dbReference type="OrthoDB" id="5319830at2759"/>
<feature type="region of interest" description="Disordered" evidence="9">
    <location>
        <begin position="102"/>
        <end position="122"/>
    </location>
</feature>
<keyword evidence="11" id="KW-1185">Reference proteome</keyword>
<dbReference type="Pfam" id="PF10156">
    <property type="entry name" value="Med17"/>
    <property type="match status" value="1"/>
</dbReference>
<keyword evidence="8" id="KW-0010">Activator</keyword>
<keyword evidence="4 8" id="KW-0805">Transcription regulation</keyword>
<keyword evidence="5 8" id="KW-0804">Transcription</keyword>
<comment type="function">
    <text evidence="8">Component of the Mediator complex, a coactivator involved in the regulated transcription of nearly all RNA polymerase II-dependent genes. Mediator functions as a bridge to convey information from gene-specific regulatory proteins to the basal RNA polymerase II transcription machinery. Mediator is recruited to promoters by direct interactions with regulatory proteins and serves as a scaffold for the assembly of a functional preinitiation complex with RNA polymerase II and the general transcription factors.</text>
</comment>
<organism evidence="10 11">
    <name type="scientific">Aspergillus puulaauensis</name>
    <dbReference type="NCBI Taxonomy" id="1220207"/>
    <lineage>
        <taxon>Eukaryota</taxon>
        <taxon>Fungi</taxon>
        <taxon>Dikarya</taxon>
        <taxon>Ascomycota</taxon>
        <taxon>Pezizomycotina</taxon>
        <taxon>Eurotiomycetes</taxon>
        <taxon>Eurotiomycetidae</taxon>
        <taxon>Eurotiales</taxon>
        <taxon>Aspergillaceae</taxon>
        <taxon>Aspergillus</taxon>
    </lineage>
</organism>
<evidence type="ECO:0000256" key="4">
    <source>
        <dbReference type="ARBA" id="ARBA00023015"/>
    </source>
</evidence>
<dbReference type="GO" id="GO:0003712">
    <property type="term" value="F:transcription coregulator activity"/>
    <property type="evidence" value="ECO:0007669"/>
    <property type="project" value="InterPro"/>
</dbReference>
<dbReference type="Proteomes" id="UP000654913">
    <property type="component" value="Chromosome 8"/>
</dbReference>
<evidence type="ECO:0000313" key="10">
    <source>
        <dbReference type="EMBL" id="BCS30630.1"/>
    </source>
</evidence>
<accession>A0A7R7XZL1</accession>
<name>A0A7R7XZL1_9EURO</name>
<dbReference type="GO" id="GO:0016592">
    <property type="term" value="C:mediator complex"/>
    <property type="evidence" value="ECO:0007669"/>
    <property type="project" value="InterPro"/>
</dbReference>
<evidence type="ECO:0000256" key="3">
    <source>
        <dbReference type="ARBA" id="ARBA00019610"/>
    </source>
</evidence>
<protein>
    <recommendedName>
        <fullName evidence="3 8">Mediator of RNA polymerase II transcription subunit 17</fullName>
    </recommendedName>
    <alternativeName>
        <fullName evidence="7 8">Mediator complex subunit 17</fullName>
    </alternativeName>
</protein>
<comment type="similarity">
    <text evidence="2 8">Belongs to the Mediator complex subunit 17 family.</text>
</comment>
<dbReference type="GO" id="GO:0070847">
    <property type="term" value="C:core mediator complex"/>
    <property type="evidence" value="ECO:0007669"/>
    <property type="project" value="TreeGrafter"/>
</dbReference>
<dbReference type="InterPro" id="IPR019313">
    <property type="entry name" value="Mediator_Med17"/>
</dbReference>